<proteinExistence type="predicted"/>
<gene>
    <name evidence="2" type="ORF">DLM_0366</name>
</gene>
<reference evidence="3" key="3">
    <citation type="journal article" date="2017" name="Plant Physiol. Biochem.">
        <title>Differential oxidative and antioxidative response of duckweed Lemna minor toward plant growth promoting/inhibiting bacteria.</title>
        <authorList>
            <person name="Ishizawa H."/>
            <person name="Kuroda M."/>
            <person name="Morikawa M."/>
            <person name="Ike M."/>
        </authorList>
    </citation>
    <scope>NUCLEOTIDE SEQUENCE [LARGE SCALE GENOMIC DNA]</scope>
    <source>
        <strain evidence="3">H3</strain>
    </source>
</reference>
<dbReference type="AlphaFoldDB" id="A0A3G9G7M6"/>
<dbReference type="Proteomes" id="UP000198290">
    <property type="component" value="Chromosome"/>
</dbReference>
<feature type="compositionally biased region" description="Low complexity" evidence="1">
    <location>
        <begin position="1"/>
        <end position="17"/>
    </location>
</feature>
<organism evidence="2 3">
    <name type="scientific">Aquitalea magnusonii</name>
    <dbReference type="NCBI Taxonomy" id="332411"/>
    <lineage>
        <taxon>Bacteria</taxon>
        <taxon>Pseudomonadati</taxon>
        <taxon>Pseudomonadota</taxon>
        <taxon>Betaproteobacteria</taxon>
        <taxon>Neisseriales</taxon>
        <taxon>Chromobacteriaceae</taxon>
        <taxon>Aquitalea</taxon>
    </lineage>
</organism>
<protein>
    <submittedName>
        <fullName evidence="2">SrpA-related protein</fullName>
    </submittedName>
</protein>
<reference evidence="2 3" key="2">
    <citation type="journal article" date="2017" name="Genome Announc.">
        <title>Draft genome sequence of Aquitalea magnusonii strain H3, a plant growth-promoting bacterium of duckweed Lemna minor.</title>
        <authorList>
            <person name="Ishizawa H."/>
            <person name="Kuroda M."/>
            <person name="Ike M."/>
        </authorList>
    </citation>
    <scope>NUCLEOTIDE SEQUENCE [LARGE SCALE GENOMIC DNA]</scope>
    <source>
        <strain evidence="2 3">H3</strain>
    </source>
</reference>
<reference evidence="3" key="1">
    <citation type="journal article" date="2017" name="Biotechnol. Biofuels">
        <title>Evaluation of environmental bacterial communities as a factor affecting the growth of duckweed Lemna minor.</title>
        <authorList>
            <person name="Ishizawa H."/>
            <person name="Kuroda M."/>
            <person name="Morikawa M."/>
            <person name="Ike M."/>
        </authorList>
    </citation>
    <scope>NUCLEOTIDE SEQUENCE [LARGE SCALE GENOMIC DNA]</scope>
    <source>
        <strain evidence="3">H3</strain>
    </source>
</reference>
<sequence length="210" mass="21368">MSIASISSSSSSVYSSSGLQHGPSCNCPSCSTARMAAIATPVPGVTPPSASAIYSGSPLTPEQQKQLDALRSRDADVRQHEQAHMAAGGALVSGGANYSYQEGPDGKQYAIGGEVSIRLASGQSAEETLANARQVAAAALAPVDPSGQDRSVAAAAQQMARAAQAEIDKQQREKLQQAQHNPALATTKAIFAAIAHSADSSKGSSVDTFA</sequence>
<evidence type="ECO:0000256" key="1">
    <source>
        <dbReference type="SAM" id="MobiDB-lite"/>
    </source>
</evidence>
<feature type="region of interest" description="Disordered" evidence="1">
    <location>
        <begin position="47"/>
        <end position="75"/>
    </location>
</feature>
<dbReference type="RefSeq" id="WP_197715485.1">
    <property type="nucleotide sequence ID" value="NZ_AP018823.1"/>
</dbReference>
<dbReference type="KEGG" id="amah:DLM_0366"/>
<accession>A0A3G9G7M6</accession>
<dbReference type="Pfam" id="PF12118">
    <property type="entry name" value="SprA-related"/>
    <property type="match status" value="1"/>
</dbReference>
<dbReference type="InterPro" id="IPR021973">
    <property type="entry name" value="SprA-related"/>
</dbReference>
<evidence type="ECO:0000313" key="3">
    <source>
        <dbReference type="Proteomes" id="UP000198290"/>
    </source>
</evidence>
<feature type="compositionally biased region" description="Polar residues" evidence="1">
    <location>
        <begin position="48"/>
        <end position="66"/>
    </location>
</feature>
<evidence type="ECO:0000313" key="2">
    <source>
        <dbReference type="EMBL" id="BBF84038.1"/>
    </source>
</evidence>
<keyword evidence="3" id="KW-1185">Reference proteome</keyword>
<dbReference type="EMBL" id="AP018823">
    <property type="protein sequence ID" value="BBF84038.1"/>
    <property type="molecule type" value="Genomic_DNA"/>
</dbReference>
<feature type="region of interest" description="Disordered" evidence="1">
    <location>
        <begin position="1"/>
        <end position="24"/>
    </location>
</feature>
<name>A0A3G9G7M6_9NEIS</name>